<reference evidence="1" key="1">
    <citation type="submission" date="2020-03" db="EMBL/GenBank/DDBJ databases">
        <title>The deep terrestrial virosphere.</title>
        <authorList>
            <person name="Holmfeldt K."/>
            <person name="Nilsson E."/>
            <person name="Simone D."/>
            <person name="Lopez-Fernandez M."/>
            <person name="Wu X."/>
            <person name="de Brujin I."/>
            <person name="Lundin D."/>
            <person name="Andersson A."/>
            <person name="Bertilsson S."/>
            <person name="Dopson M."/>
        </authorList>
    </citation>
    <scope>NUCLEOTIDE SEQUENCE</scope>
    <source>
        <strain evidence="2">MM415A00125</strain>
        <strain evidence="1">MM415B00372</strain>
    </source>
</reference>
<organism evidence="1">
    <name type="scientific">viral metagenome</name>
    <dbReference type="NCBI Taxonomy" id="1070528"/>
    <lineage>
        <taxon>unclassified sequences</taxon>
        <taxon>metagenomes</taxon>
        <taxon>organismal metagenomes</taxon>
    </lineage>
</organism>
<accession>A0A6M3J972</accession>
<dbReference type="EMBL" id="MT141545">
    <property type="protein sequence ID" value="QJA65815.1"/>
    <property type="molecule type" value="Genomic_DNA"/>
</dbReference>
<protein>
    <submittedName>
        <fullName evidence="1">Uncharacterized protein</fullName>
    </submittedName>
</protein>
<dbReference type="EMBL" id="MT145192">
    <property type="protein sequence ID" value="QJI04972.1"/>
    <property type="molecule type" value="Genomic_DNA"/>
</dbReference>
<proteinExistence type="predicted"/>
<evidence type="ECO:0000313" key="2">
    <source>
        <dbReference type="EMBL" id="QJI04972.1"/>
    </source>
</evidence>
<gene>
    <name evidence="2" type="ORF">MM415A00125_0065</name>
    <name evidence="1" type="ORF">MM415B00372_0006</name>
</gene>
<sequence length="65" mass="7499">MIKPEYELVPLRDAIAQCRANILAFQNAVDKEEGKIDELLGYINKWNEYNKWVEDGDTSRPNGES</sequence>
<evidence type="ECO:0000313" key="1">
    <source>
        <dbReference type="EMBL" id="QJA65815.1"/>
    </source>
</evidence>
<dbReference type="AlphaFoldDB" id="A0A6M3J972"/>
<name>A0A6M3J972_9ZZZZ</name>